<evidence type="ECO:0000313" key="3">
    <source>
        <dbReference type="Proteomes" id="UP000316714"/>
    </source>
</evidence>
<reference evidence="2 3" key="1">
    <citation type="submission" date="2019-02" db="EMBL/GenBank/DDBJ databases">
        <title>Deep-cultivation of Planctomycetes and their phenomic and genomic characterization uncovers novel biology.</title>
        <authorList>
            <person name="Wiegand S."/>
            <person name="Jogler M."/>
            <person name="Boedeker C."/>
            <person name="Pinto D."/>
            <person name="Vollmers J."/>
            <person name="Rivas-Marin E."/>
            <person name="Kohn T."/>
            <person name="Peeters S.H."/>
            <person name="Heuer A."/>
            <person name="Rast P."/>
            <person name="Oberbeckmann S."/>
            <person name="Bunk B."/>
            <person name="Jeske O."/>
            <person name="Meyerdierks A."/>
            <person name="Storesund J.E."/>
            <person name="Kallscheuer N."/>
            <person name="Luecker S."/>
            <person name="Lage O.M."/>
            <person name="Pohl T."/>
            <person name="Merkel B.J."/>
            <person name="Hornburger P."/>
            <person name="Mueller R.-W."/>
            <person name="Bruemmer F."/>
            <person name="Labrenz M."/>
            <person name="Spormann A.M."/>
            <person name="Op Den Camp H."/>
            <person name="Overmann J."/>
            <person name="Amann R."/>
            <person name="Jetten M.S.M."/>
            <person name="Mascher T."/>
            <person name="Medema M.H."/>
            <person name="Devos D.P."/>
            <person name="Kaster A.-K."/>
            <person name="Ovreas L."/>
            <person name="Rohde M."/>
            <person name="Galperin M.Y."/>
            <person name="Jogler C."/>
        </authorList>
    </citation>
    <scope>NUCLEOTIDE SEQUENCE [LARGE SCALE GENOMIC DNA]</scope>
    <source>
        <strain evidence="2 3">KOR34</strain>
    </source>
</reference>
<dbReference type="Proteomes" id="UP000316714">
    <property type="component" value="Unassembled WGS sequence"/>
</dbReference>
<feature type="region of interest" description="Disordered" evidence="1">
    <location>
        <begin position="74"/>
        <end position="116"/>
    </location>
</feature>
<evidence type="ECO:0000256" key="1">
    <source>
        <dbReference type="SAM" id="MobiDB-lite"/>
    </source>
</evidence>
<name>A0A5C5VHH6_9BACT</name>
<feature type="region of interest" description="Disordered" evidence="1">
    <location>
        <begin position="161"/>
        <end position="183"/>
    </location>
</feature>
<keyword evidence="3" id="KW-1185">Reference proteome</keyword>
<organism evidence="2 3">
    <name type="scientific">Posidoniimonas corsicana</name>
    <dbReference type="NCBI Taxonomy" id="1938618"/>
    <lineage>
        <taxon>Bacteria</taxon>
        <taxon>Pseudomonadati</taxon>
        <taxon>Planctomycetota</taxon>
        <taxon>Planctomycetia</taxon>
        <taxon>Pirellulales</taxon>
        <taxon>Lacipirellulaceae</taxon>
        <taxon>Posidoniimonas</taxon>
    </lineage>
</organism>
<protein>
    <submittedName>
        <fullName evidence="2">Uncharacterized protein</fullName>
    </submittedName>
</protein>
<gene>
    <name evidence="2" type="ORF">KOR34_29940</name>
</gene>
<accession>A0A5C5VHH6</accession>
<feature type="compositionally biased region" description="Basic and acidic residues" evidence="1">
    <location>
        <begin position="166"/>
        <end position="177"/>
    </location>
</feature>
<comment type="caution">
    <text evidence="2">The sequence shown here is derived from an EMBL/GenBank/DDBJ whole genome shotgun (WGS) entry which is preliminary data.</text>
</comment>
<proteinExistence type="predicted"/>
<dbReference type="RefSeq" id="WP_146565319.1">
    <property type="nucleotide sequence ID" value="NZ_SIHJ01000001.1"/>
</dbReference>
<evidence type="ECO:0000313" key="2">
    <source>
        <dbReference type="EMBL" id="TWT38026.1"/>
    </source>
</evidence>
<dbReference type="EMBL" id="SIHJ01000001">
    <property type="protein sequence ID" value="TWT38026.1"/>
    <property type="molecule type" value="Genomic_DNA"/>
</dbReference>
<dbReference type="AlphaFoldDB" id="A0A5C5VHH6"/>
<sequence>MAYYKHVVVGLIVATGLAAGLRAGDPQPPASNQLGPSDEAFLLQARESIGGLTPEWRDDHATNPGAFQKALRNAANERPKPQPQTFPQRAASWPNAQPGPSAWPQPAWHDQPHHPAAPVQARWRTLLDVSCELDRLASDLERQEFWDQADPVRQAAVTLRKQARQLAERGDATHRDPGPQPAE</sequence>